<evidence type="ECO:0000313" key="2">
    <source>
        <dbReference type="EMBL" id="RIB15230.1"/>
    </source>
</evidence>
<dbReference type="STRING" id="44941.A0A397UYC7"/>
<feature type="coiled-coil region" evidence="1">
    <location>
        <begin position="132"/>
        <end position="194"/>
    </location>
</feature>
<proteinExistence type="predicted"/>
<protein>
    <submittedName>
        <fullName evidence="2">Uncharacterized protein</fullName>
    </submittedName>
</protein>
<dbReference type="EMBL" id="QKWP01000761">
    <property type="protein sequence ID" value="RIB15230.1"/>
    <property type="molecule type" value="Genomic_DNA"/>
</dbReference>
<comment type="caution">
    <text evidence="2">The sequence shown here is derived from an EMBL/GenBank/DDBJ whole genome shotgun (WGS) entry which is preliminary data.</text>
</comment>
<dbReference type="Proteomes" id="UP000266673">
    <property type="component" value="Unassembled WGS sequence"/>
</dbReference>
<sequence length="310" mass="34896">MANLHTLNVINAGVALVSGNKLGGIPSNRYPPSRTELENQLACANQDREIAIECGNRLANKCTVLDKDNKRIQRDLNRSNKDKEKLSKHTFQLIEEVKRLRVDNTNLTSQITRSRISHNEYKARYDLQLKKIKSLQIMIKILEDKLTSAQKDAFSIQKDSSKKDSEIMSIKAELEHIKSELASKIDELEQLKSDTISRSVITGGDEENKSNKSLTKYFMHKKIDTIIPAHTDNGNIHISKSPKIDNKIQPSSEICPEVGDTEISRIGDPCFEETPKGLQCNKDSTISLNETYPQISMGEVEAIPAVTYME</sequence>
<dbReference type="OrthoDB" id="2435627at2759"/>
<keyword evidence="3" id="KW-1185">Reference proteome</keyword>
<dbReference type="AlphaFoldDB" id="A0A397UYC7"/>
<gene>
    <name evidence="2" type="ORF">C2G38_2143676</name>
</gene>
<reference evidence="2 3" key="1">
    <citation type="submission" date="2018-06" db="EMBL/GenBank/DDBJ databases">
        <title>Comparative genomics reveals the genomic features of Rhizophagus irregularis, R. cerebriforme, R. diaphanum and Gigaspora rosea, and their symbiotic lifestyle signature.</title>
        <authorList>
            <person name="Morin E."/>
            <person name="San Clemente H."/>
            <person name="Chen E.C.H."/>
            <person name="De La Providencia I."/>
            <person name="Hainaut M."/>
            <person name="Kuo A."/>
            <person name="Kohler A."/>
            <person name="Murat C."/>
            <person name="Tang N."/>
            <person name="Roy S."/>
            <person name="Loubradou J."/>
            <person name="Henrissat B."/>
            <person name="Grigoriev I.V."/>
            <person name="Corradi N."/>
            <person name="Roux C."/>
            <person name="Martin F.M."/>
        </authorList>
    </citation>
    <scope>NUCLEOTIDE SEQUENCE [LARGE SCALE GENOMIC DNA]</scope>
    <source>
        <strain evidence="2 3">DAOM 194757</strain>
    </source>
</reference>
<evidence type="ECO:0000313" key="3">
    <source>
        <dbReference type="Proteomes" id="UP000266673"/>
    </source>
</evidence>
<keyword evidence="1" id="KW-0175">Coiled coil</keyword>
<organism evidence="2 3">
    <name type="scientific">Gigaspora rosea</name>
    <dbReference type="NCBI Taxonomy" id="44941"/>
    <lineage>
        <taxon>Eukaryota</taxon>
        <taxon>Fungi</taxon>
        <taxon>Fungi incertae sedis</taxon>
        <taxon>Mucoromycota</taxon>
        <taxon>Glomeromycotina</taxon>
        <taxon>Glomeromycetes</taxon>
        <taxon>Diversisporales</taxon>
        <taxon>Gigasporaceae</taxon>
        <taxon>Gigaspora</taxon>
    </lineage>
</organism>
<accession>A0A397UYC7</accession>
<dbReference type="Gene3D" id="1.10.287.1490">
    <property type="match status" value="1"/>
</dbReference>
<name>A0A397UYC7_9GLOM</name>
<evidence type="ECO:0000256" key="1">
    <source>
        <dbReference type="SAM" id="Coils"/>
    </source>
</evidence>